<comment type="caution">
    <text evidence="1">The sequence shown here is derived from an EMBL/GenBank/DDBJ whole genome shotgun (WGS) entry which is preliminary data.</text>
</comment>
<dbReference type="RefSeq" id="WP_061805823.1">
    <property type="nucleotide sequence ID" value="NZ_FOXX01000009.1"/>
</dbReference>
<proteinExistence type="predicted"/>
<dbReference type="GeneID" id="93712081"/>
<organism evidence="1 2">
    <name type="scientific">Priestia endophytica DSM 13796</name>
    <dbReference type="NCBI Taxonomy" id="1121089"/>
    <lineage>
        <taxon>Bacteria</taxon>
        <taxon>Bacillati</taxon>
        <taxon>Bacillota</taxon>
        <taxon>Bacilli</taxon>
        <taxon>Bacillales</taxon>
        <taxon>Bacillaceae</taxon>
        <taxon>Priestia</taxon>
    </lineage>
</organism>
<dbReference type="InterPro" id="IPR015947">
    <property type="entry name" value="PUA-like_sf"/>
</dbReference>
<reference evidence="1 2" key="1">
    <citation type="submission" date="2016-10" db="EMBL/GenBank/DDBJ databases">
        <authorList>
            <person name="Varghese N."/>
            <person name="Submissions S."/>
        </authorList>
    </citation>
    <scope>NUCLEOTIDE SEQUENCE [LARGE SCALE GENOMIC DNA]</scope>
    <source>
        <strain evidence="1 2">DSM 13796</strain>
    </source>
</reference>
<evidence type="ECO:0000313" key="2">
    <source>
        <dbReference type="Proteomes" id="UP000182762"/>
    </source>
</evidence>
<evidence type="ECO:0000313" key="1">
    <source>
        <dbReference type="EMBL" id="SFQ78859.1"/>
    </source>
</evidence>
<dbReference type="SUPFAM" id="SSF88697">
    <property type="entry name" value="PUA domain-like"/>
    <property type="match status" value="1"/>
</dbReference>
<accession>A0A1I6BDA4</accession>
<gene>
    <name evidence="1" type="ORF">SAMN02745910_03482</name>
</gene>
<keyword evidence="2" id="KW-1185">Reference proteome</keyword>
<dbReference type="EMBL" id="FOXX01000009">
    <property type="protein sequence ID" value="SFQ78859.1"/>
    <property type="molecule type" value="Genomic_DNA"/>
</dbReference>
<protein>
    <submittedName>
        <fullName evidence="1">ASCH domain-containing protein</fullName>
    </submittedName>
</protein>
<name>A0A1I6BDA4_9BACI</name>
<sequence>MKVLSMIQPWANLFVLREATYETRSWKTNYRGPLAIHTSKKINKEACNRIAISSLLDTQGYTTKNLPTGMIIAVCELKNCLKVVEDNETWAILEDGRIVSEDDYFLGDFEVGYYAWEVEGMKMLDNFIPAKGRLGLWEYDL</sequence>
<dbReference type="Gene3D" id="2.30.130.30">
    <property type="entry name" value="Hypothetical protein"/>
    <property type="match status" value="1"/>
</dbReference>
<dbReference type="Proteomes" id="UP000182762">
    <property type="component" value="Unassembled WGS sequence"/>
</dbReference>